<sequence>MLISQEPSFMISCLFSLFPLLLLSIPSEPQIPLPLPPVSPPPPFSAYRRSELCSPFVSATVVTTATNPAISRSPMNYLAWRPTGNTHIIPIRSIHTQALVHIQALAPGTAGQAMRLCLTQQTCPQVEQLELEDPRTVTANKIILGTQEVL</sequence>
<keyword evidence="1" id="KW-0732">Signal</keyword>
<feature type="chain" id="PRO_5006634918" evidence="1">
    <location>
        <begin position="25"/>
        <end position="150"/>
    </location>
</feature>
<proteinExistence type="predicted"/>
<accession>A0A0S7ELD0</accession>
<feature type="non-terminal residue" evidence="2">
    <location>
        <position position="150"/>
    </location>
</feature>
<dbReference type="EMBL" id="GBYX01476344">
    <property type="protein sequence ID" value="JAO05333.1"/>
    <property type="molecule type" value="Transcribed_RNA"/>
</dbReference>
<protein>
    <submittedName>
        <fullName evidence="2">PPUP9040</fullName>
    </submittedName>
</protein>
<evidence type="ECO:0000256" key="1">
    <source>
        <dbReference type="SAM" id="SignalP"/>
    </source>
</evidence>
<name>A0A0S7ELD0_9TELE</name>
<feature type="signal peptide" evidence="1">
    <location>
        <begin position="1"/>
        <end position="24"/>
    </location>
</feature>
<gene>
    <name evidence="2" type="primary">PPUP9040</name>
</gene>
<organism evidence="2">
    <name type="scientific">Poeciliopsis prolifica</name>
    <name type="common">blackstripe livebearer</name>
    <dbReference type="NCBI Taxonomy" id="188132"/>
    <lineage>
        <taxon>Eukaryota</taxon>
        <taxon>Metazoa</taxon>
        <taxon>Chordata</taxon>
        <taxon>Craniata</taxon>
        <taxon>Vertebrata</taxon>
        <taxon>Euteleostomi</taxon>
        <taxon>Actinopterygii</taxon>
        <taxon>Neopterygii</taxon>
        <taxon>Teleostei</taxon>
        <taxon>Neoteleostei</taxon>
        <taxon>Acanthomorphata</taxon>
        <taxon>Ovalentaria</taxon>
        <taxon>Atherinomorphae</taxon>
        <taxon>Cyprinodontiformes</taxon>
        <taxon>Poeciliidae</taxon>
        <taxon>Poeciliinae</taxon>
        <taxon>Poeciliopsis</taxon>
    </lineage>
</organism>
<evidence type="ECO:0000313" key="2">
    <source>
        <dbReference type="EMBL" id="JAO05333.1"/>
    </source>
</evidence>
<dbReference type="AlphaFoldDB" id="A0A0S7ELD0"/>
<reference evidence="2" key="1">
    <citation type="submission" date="2014-12" db="EMBL/GenBank/DDBJ databases">
        <title>Parallel Evolution in Life History Adaptation Evident in the Tissue-Specific Poeciliopsis prolifica transcriptome.</title>
        <authorList>
            <person name="Jue N.K."/>
            <person name="Foley R.J."/>
            <person name="Obergfell C."/>
            <person name="Reznick D.N."/>
            <person name="O'Neill R.J."/>
            <person name="O'Neill M.J."/>
        </authorList>
    </citation>
    <scope>NUCLEOTIDE SEQUENCE</scope>
</reference>